<evidence type="ECO:0000313" key="1">
    <source>
        <dbReference type="EMBL" id="TRW46416.1"/>
    </source>
</evidence>
<dbReference type="InterPro" id="IPR043733">
    <property type="entry name" value="DUF5677"/>
</dbReference>
<keyword evidence="2" id="KW-1185">Reference proteome</keyword>
<accession>A0A552WUN4</accession>
<dbReference type="Proteomes" id="UP000318693">
    <property type="component" value="Unassembled WGS sequence"/>
</dbReference>
<proteinExistence type="predicted"/>
<comment type="caution">
    <text evidence="1">The sequence shown here is derived from an EMBL/GenBank/DDBJ whole genome shotgun (WGS) entry which is preliminary data.</text>
</comment>
<reference evidence="1 2" key="1">
    <citation type="submission" date="2019-07" db="EMBL/GenBank/DDBJ databases">
        <title>Georgenia wutianyii sp. nov. and Georgenia *** sp. nov. isolated from plateau pika (Ochotona curzoniae) in the Qinghai-Tibet plateau of China.</title>
        <authorList>
            <person name="Tian Z."/>
        </authorList>
    </citation>
    <scope>NUCLEOTIDE SEQUENCE [LARGE SCALE GENOMIC DNA]</scope>
    <source>
        <strain evidence="1 2">Z446</strain>
    </source>
</reference>
<name>A0A552WUN4_9MICO</name>
<dbReference type="EMBL" id="VJXR01000010">
    <property type="protein sequence ID" value="TRW46416.1"/>
    <property type="molecule type" value="Genomic_DNA"/>
</dbReference>
<dbReference type="AlphaFoldDB" id="A0A552WUN4"/>
<gene>
    <name evidence="1" type="ORF">FJ693_05675</name>
</gene>
<evidence type="ECO:0000313" key="2">
    <source>
        <dbReference type="Proteomes" id="UP000318693"/>
    </source>
</evidence>
<dbReference type="RefSeq" id="WP_143417560.1">
    <property type="nucleotide sequence ID" value="NZ_VJXR01000010.1"/>
</dbReference>
<sequence>MESGGGKFKMKYRRKKRTTEPQFLTTFTLCAHVHELATAAVPLLVEGMSTVATPLVRSIYESALTAHWVAQAEDGGEAFVREDLRQRRNMRDTLGKAASETFRKGAEGIAHLDLEVSQTPDEDAARAFQKLCEDLEPGGTDAYAWYRFLSTMTHPSTLVTDQYLDEVDGELILSNRPKNPTVEVWMFLTVASMVWAGRAVTYMQRDSDDRRDYLRSVARQIGVEAELDLSQAYHLRHITARKKAAAKVKRK</sequence>
<protein>
    <submittedName>
        <fullName evidence="1">Uncharacterized protein</fullName>
    </submittedName>
</protein>
<organism evidence="1 2">
    <name type="scientific">Georgenia yuyongxinii</name>
    <dbReference type="NCBI Taxonomy" id="2589797"/>
    <lineage>
        <taxon>Bacteria</taxon>
        <taxon>Bacillati</taxon>
        <taxon>Actinomycetota</taxon>
        <taxon>Actinomycetes</taxon>
        <taxon>Micrococcales</taxon>
        <taxon>Bogoriellaceae</taxon>
        <taxon>Georgenia</taxon>
    </lineage>
</organism>
<dbReference type="Pfam" id="PF18928">
    <property type="entry name" value="DUF5677"/>
    <property type="match status" value="1"/>
</dbReference>